<gene>
    <name evidence="2" type="ORF">P154DRAFT_577875</name>
</gene>
<protein>
    <recommendedName>
        <fullName evidence="1">F-box domain-containing protein</fullName>
    </recommendedName>
</protein>
<evidence type="ECO:0000259" key="1">
    <source>
        <dbReference type="PROSITE" id="PS50181"/>
    </source>
</evidence>
<dbReference type="Proteomes" id="UP000799779">
    <property type="component" value="Unassembled WGS sequence"/>
</dbReference>
<feature type="domain" description="F-box" evidence="1">
    <location>
        <begin position="9"/>
        <end position="55"/>
    </location>
</feature>
<evidence type="ECO:0000313" key="2">
    <source>
        <dbReference type="EMBL" id="KAF1998531.1"/>
    </source>
</evidence>
<dbReference type="Pfam" id="PF00646">
    <property type="entry name" value="F-box"/>
    <property type="match status" value="1"/>
</dbReference>
<sequence>MTTIIDPLPASLLGLPTELLQHIACFLPCSSLLSLTRVNHKLRNSCYQPWVFNTIARESRYCNGPTWRHANVLLAGSLHGHRTAYAVERANGRAEEVYNHWTATSDLQPGVVDVPRDIREWLPQLIALQHASSLQLAPEQMFDLHGQLGKPFPREDDREAYAMFSNTCFCMIGLLLHRVQNFRSSDIMDDMILELLFQDRPIVYHDVFTILHELVPKLNGTVREVGLAPAMTITLVVLTAFLESDAGDPSHRNRPLIPRLDRINPHSFMIIPPVYTGSAEAFLTCHIQAMRSCDFLEGDWVGFYTDNRNDNTRLIEAMTDINLCTRDQTEDELDLWPRATSVIDKTSTGRDSIGTFTLSGTVTPDGRVYMVKRYTQGWEWHWRGSLTPFGIVGIWGRDEFMLRERSAWFSVGGYFWIWKKEWCGEA</sequence>
<accession>A0A6A5WEH9</accession>
<dbReference type="SUPFAM" id="SSF81383">
    <property type="entry name" value="F-box domain"/>
    <property type="match status" value="1"/>
</dbReference>
<evidence type="ECO:0000313" key="3">
    <source>
        <dbReference type="Proteomes" id="UP000799779"/>
    </source>
</evidence>
<dbReference type="InterPro" id="IPR001810">
    <property type="entry name" value="F-box_dom"/>
</dbReference>
<dbReference type="EMBL" id="ML977603">
    <property type="protein sequence ID" value="KAF1998531.1"/>
    <property type="molecule type" value="Genomic_DNA"/>
</dbReference>
<dbReference type="PROSITE" id="PS50181">
    <property type="entry name" value="FBOX"/>
    <property type="match status" value="1"/>
</dbReference>
<dbReference type="InterPro" id="IPR036047">
    <property type="entry name" value="F-box-like_dom_sf"/>
</dbReference>
<name>A0A6A5WEH9_9PLEO</name>
<dbReference type="OrthoDB" id="5139943at2759"/>
<dbReference type="AlphaFoldDB" id="A0A6A5WEH9"/>
<dbReference type="CDD" id="cd09917">
    <property type="entry name" value="F-box_SF"/>
    <property type="match status" value="1"/>
</dbReference>
<proteinExistence type="predicted"/>
<organism evidence="2 3">
    <name type="scientific">Amniculicola lignicola CBS 123094</name>
    <dbReference type="NCBI Taxonomy" id="1392246"/>
    <lineage>
        <taxon>Eukaryota</taxon>
        <taxon>Fungi</taxon>
        <taxon>Dikarya</taxon>
        <taxon>Ascomycota</taxon>
        <taxon>Pezizomycotina</taxon>
        <taxon>Dothideomycetes</taxon>
        <taxon>Pleosporomycetidae</taxon>
        <taxon>Pleosporales</taxon>
        <taxon>Amniculicolaceae</taxon>
        <taxon>Amniculicola</taxon>
    </lineage>
</organism>
<keyword evidence="3" id="KW-1185">Reference proteome</keyword>
<reference evidence="2" key="1">
    <citation type="journal article" date="2020" name="Stud. Mycol.">
        <title>101 Dothideomycetes genomes: a test case for predicting lifestyles and emergence of pathogens.</title>
        <authorList>
            <person name="Haridas S."/>
            <person name="Albert R."/>
            <person name="Binder M."/>
            <person name="Bloem J."/>
            <person name="Labutti K."/>
            <person name="Salamov A."/>
            <person name="Andreopoulos B."/>
            <person name="Baker S."/>
            <person name="Barry K."/>
            <person name="Bills G."/>
            <person name="Bluhm B."/>
            <person name="Cannon C."/>
            <person name="Castanera R."/>
            <person name="Culley D."/>
            <person name="Daum C."/>
            <person name="Ezra D."/>
            <person name="Gonzalez J."/>
            <person name="Henrissat B."/>
            <person name="Kuo A."/>
            <person name="Liang C."/>
            <person name="Lipzen A."/>
            <person name="Lutzoni F."/>
            <person name="Magnuson J."/>
            <person name="Mondo S."/>
            <person name="Nolan M."/>
            <person name="Ohm R."/>
            <person name="Pangilinan J."/>
            <person name="Park H.-J."/>
            <person name="Ramirez L."/>
            <person name="Alfaro M."/>
            <person name="Sun H."/>
            <person name="Tritt A."/>
            <person name="Yoshinaga Y."/>
            <person name="Zwiers L.-H."/>
            <person name="Turgeon B."/>
            <person name="Goodwin S."/>
            <person name="Spatafora J."/>
            <person name="Crous P."/>
            <person name="Grigoriev I."/>
        </authorList>
    </citation>
    <scope>NUCLEOTIDE SEQUENCE</scope>
    <source>
        <strain evidence="2">CBS 123094</strain>
    </source>
</reference>